<evidence type="ECO:0000313" key="1">
    <source>
        <dbReference type="EMBL" id="KAI3828584.1"/>
    </source>
</evidence>
<organism evidence="1 2">
    <name type="scientific">Smallanthus sonchifolius</name>
    <dbReference type="NCBI Taxonomy" id="185202"/>
    <lineage>
        <taxon>Eukaryota</taxon>
        <taxon>Viridiplantae</taxon>
        <taxon>Streptophyta</taxon>
        <taxon>Embryophyta</taxon>
        <taxon>Tracheophyta</taxon>
        <taxon>Spermatophyta</taxon>
        <taxon>Magnoliopsida</taxon>
        <taxon>eudicotyledons</taxon>
        <taxon>Gunneridae</taxon>
        <taxon>Pentapetalae</taxon>
        <taxon>asterids</taxon>
        <taxon>campanulids</taxon>
        <taxon>Asterales</taxon>
        <taxon>Asteraceae</taxon>
        <taxon>Asteroideae</taxon>
        <taxon>Heliantheae alliance</taxon>
        <taxon>Millerieae</taxon>
        <taxon>Smallanthus</taxon>
    </lineage>
</organism>
<keyword evidence="2" id="KW-1185">Reference proteome</keyword>
<dbReference type="EMBL" id="CM042018">
    <property type="protein sequence ID" value="KAI3828584.1"/>
    <property type="molecule type" value="Genomic_DNA"/>
</dbReference>
<protein>
    <submittedName>
        <fullName evidence="1">Uncharacterized protein</fullName>
    </submittedName>
</protein>
<name>A0ACB9K8I7_9ASTR</name>
<dbReference type="Proteomes" id="UP001056120">
    <property type="component" value="Linkage Group LG01"/>
</dbReference>
<sequence>MFALEVLSNTIQASVTSTANLFTPILSLFLSLSLSHHHHTFSLSSIAQIWILLLYFTPQTSNSYLLNRRSKPRCLFCFYKHAHS</sequence>
<comment type="caution">
    <text evidence="1">The sequence shown here is derived from an EMBL/GenBank/DDBJ whole genome shotgun (WGS) entry which is preliminary data.</text>
</comment>
<evidence type="ECO:0000313" key="2">
    <source>
        <dbReference type="Proteomes" id="UP001056120"/>
    </source>
</evidence>
<accession>A0ACB9K8I7</accession>
<proteinExistence type="predicted"/>
<reference evidence="2" key="1">
    <citation type="journal article" date="2022" name="Mol. Ecol. Resour.">
        <title>The genomes of chicory, endive, great burdock and yacon provide insights into Asteraceae palaeo-polyploidization history and plant inulin production.</title>
        <authorList>
            <person name="Fan W."/>
            <person name="Wang S."/>
            <person name="Wang H."/>
            <person name="Wang A."/>
            <person name="Jiang F."/>
            <person name="Liu H."/>
            <person name="Zhao H."/>
            <person name="Xu D."/>
            <person name="Zhang Y."/>
        </authorList>
    </citation>
    <scope>NUCLEOTIDE SEQUENCE [LARGE SCALE GENOMIC DNA]</scope>
    <source>
        <strain evidence="2">cv. Yunnan</strain>
    </source>
</reference>
<reference evidence="1 2" key="2">
    <citation type="journal article" date="2022" name="Mol. Ecol. Resour.">
        <title>The genomes of chicory, endive, great burdock and yacon provide insights into Asteraceae paleo-polyploidization history and plant inulin production.</title>
        <authorList>
            <person name="Fan W."/>
            <person name="Wang S."/>
            <person name="Wang H."/>
            <person name="Wang A."/>
            <person name="Jiang F."/>
            <person name="Liu H."/>
            <person name="Zhao H."/>
            <person name="Xu D."/>
            <person name="Zhang Y."/>
        </authorList>
    </citation>
    <scope>NUCLEOTIDE SEQUENCE [LARGE SCALE GENOMIC DNA]</scope>
    <source>
        <strain evidence="2">cv. Yunnan</strain>
        <tissue evidence="1">Leaves</tissue>
    </source>
</reference>
<gene>
    <name evidence="1" type="ORF">L1987_02688</name>
</gene>